<comment type="similarity">
    <text evidence="1 2">Belongs to the GST superfamily.</text>
</comment>
<evidence type="ECO:0000256" key="1">
    <source>
        <dbReference type="ARBA" id="ARBA00007409"/>
    </source>
</evidence>
<comment type="caution">
    <text evidence="5">The sequence shown here is derived from an EMBL/GenBank/DDBJ whole genome shotgun (WGS) entry which is preliminary data.</text>
</comment>
<gene>
    <name evidence="5" type="ORF">A7U60_g4001</name>
</gene>
<evidence type="ECO:0000256" key="2">
    <source>
        <dbReference type="RuleBase" id="RU003494"/>
    </source>
</evidence>
<dbReference type="Pfam" id="PF02798">
    <property type="entry name" value="GST_N"/>
    <property type="match status" value="1"/>
</dbReference>
<feature type="domain" description="GST N-terminal" evidence="3">
    <location>
        <begin position="54"/>
        <end position="147"/>
    </location>
</feature>
<name>A0A9Q5N630_SANBA</name>
<dbReference type="Pfam" id="PF00043">
    <property type="entry name" value="GST_C"/>
    <property type="match status" value="1"/>
</dbReference>
<dbReference type="PANTHER" id="PTHR44051">
    <property type="entry name" value="GLUTATHIONE S-TRANSFERASE-RELATED"/>
    <property type="match status" value="1"/>
</dbReference>
<sequence length="317" mass="35670">MRPAFAVGIKHVIRASSRPPVKANPSLSLSPVAFTRSLIWSRAETTTSMAAKTDKPIVLYTAPTPNGFAPQILFEELKATYGGPEYEKVAMSIRDADIGKVHNQVKSPWFLEINPNGRIPAITHEGFPVFETSAILVYLAQHFDKDNKFHHDPVKDPKGYSEELQWLFFTHGGIGPMQGQANHFNLYAPEKITEALDQCKARQITSTSTRMRRCPFFPPAPLFLFPQLTKHLSTLFLRPYAINRYLNETKRLYGVLESELAKRDYLVGNQYGIADIKAFAWVRAAERTGVSLAEFPKVKAWIDRIEERPAVKAGLAV</sequence>
<dbReference type="InterPro" id="IPR004046">
    <property type="entry name" value="GST_C"/>
</dbReference>
<dbReference type="AlphaFoldDB" id="A0A9Q5N630"/>
<dbReference type="SUPFAM" id="SSF52833">
    <property type="entry name" value="Thioredoxin-like"/>
    <property type="match status" value="1"/>
</dbReference>
<evidence type="ECO:0000259" key="3">
    <source>
        <dbReference type="PROSITE" id="PS50404"/>
    </source>
</evidence>
<dbReference type="OrthoDB" id="422574at2759"/>
<dbReference type="InterPro" id="IPR036249">
    <property type="entry name" value="Thioredoxin-like_sf"/>
</dbReference>
<dbReference type="Gene3D" id="1.20.1050.10">
    <property type="match status" value="2"/>
</dbReference>
<dbReference type="PROSITE" id="PS50404">
    <property type="entry name" value="GST_NTER"/>
    <property type="match status" value="1"/>
</dbReference>
<dbReference type="SUPFAM" id="SSF47616">
    <property type="entry name" value="GST C-terminal domain-like"/>
    <property type="match status" value="1"/>
</dbReference>
<accession>A0A9Q5N630</accession>
<feature type="domain" description="GST C-terminal" evidence="4">
    <location>
        <begin position="156"/>
        <end position="317"/>
    </location>
</feature>
<dbReference type="InterPro" id="IPR004045">
    <property type="entry name" value="Glutathione_S-Trfase_N"/>
</dbReference>
<dbReference type="Proteomes" id="UP000757232">
    <property type="component" value="Unassembled WGS sequence"/>
</dbReference>
<proteinExistence type="inferred from homology"/>
<dbReference type="PANTHER" id="PTHR44051:SF8">
    <property type="entry name" value="GLUTATHIONE S-TRANSFERASE GSTA"/>
    <property type="match status" value="1"/>
</dbReference>
<protein>
    <submittedName>
        <fullName evidence="5">Glutathione S-transferase</fullName>
    </submittedName>
</protein>
<dbReference type="CDD" id="cd03048">
    <property type="entry name" value="GST_N_Ure2p_like"/>
    <property type="match status" value="1"/>
</dbReference>
<evidence type="ECO:0000313" key="6">
    <source>
        <dbReference type="Proteomes" id="UP000757232"/>
    </source>
</evidence>
<dbReference type="PROSITE" id="PS50405">
    <property type="entry name" value="GST_CTER"/>
    <property type="match status" value="1"/>
</dbReference>
<evidence type="ECO:0000259" key="4">
    <source>
        <dbReference type="PROSITE" id="PS50405"/>
    </source>
</evidence>
<dbReference type="InterPro" id="IPR010987">
    <property type="entry name" value="Glutathione-S-Trfase_C-like"/>
</dbReference>
<evidence type="ECO:0000313" key="5">
    <source>
        <dbReference type="EMBL" id="OCB88905.1"/>
    </source>
</evidence>
<keyword evidence="6" id="KW-1185">Reference proteome</keyword>
<dbReference type="EMBL" id="LNZH02000168">
    <property type="protein sequence ID" value="OCB88905.1"/>
    <property type="molecule type" value="Genomic_DNA"/>
</dbReference>
<dbReference type="InterPro" id="IPR036282">
    <property type="entry name" value="Glutathione-S-Trfase_C_sf"/>
</dbReference>
<dbReference type="SFLD" id="SFLDS00019">
    <property type="entry name" value="Glutathione_Transferase_(cytos"/>
    <property type="match status" value="1"/>
</dbReference>
<dbReference type="InterPro" id="IPR040079">
    <property type="entry name" value="Glutathione_S-Trfase"/>
</dbReference>
<organism evidence="5 6">
    <name type="scientific">Sanghuangporus baumii</name>
    <name type="common">Phellinus baumii</name>
    <dbReference type="NCBI Taxonomy" id="108892"/>
    <lineage>
        <taxon>Eukaryota</taxon>
        <taxon>Fungi</taxon>
        <taxon>Dikarya</taxon>
        <taxon>Basidiomycota</taxon>
        <taxon>Agaricomycotina</taxon>
        <taxon>Agaricomycetes</taxon>
        <taxon>Hymenochaetales</taxon>
        <taxon>Hymenochaetaceae</taxon>
        <taxon>Sanghuangporus</taxon>
    </lineage>
</organism>
<reference evidence="5" key="1">
    <citation type="submission" date="2016-06" db="EMBL/GenBank/DDBJ databases">
        <title>Draft Genome sequence of the fungus Inonotus baumii.</title>
        <authorList>
            <person name="Zhu H."/>
            <person name="Lin W."/>
        </authorList>
    </citation>
    <scope>NUCLEOTIDE SEQUENCE</scope>
    <source>
        <strain evidence="5">821</strain>
    </source>
</reference>
<dbReference type="Gene3D" id="3.40.30.10">
    <property type="entry name" value="Glutaredoxin"/>
    <property type="match status" value="1"/>
</dbReference>